<dbReference type="InterPro" id="IPR006490">
    <property type="entry name" value="Maj_tail_phi13"/>
</dbReference>
<protein>
    <submittedName>
        <fullName evidence="1">Phage-related protein</fullName>
    </submittedName>
</protein>
<dbReference type="STRING" id="235909.GK0536"/>
<dbReference type="RefSeq" id="WP_011230040.1">
    <property type="nucleotide sequence ID" value="NC_006510.1"/>
</dbReference>
<dbReference type="EMBL" id="BA000043">
    <property type="protein sequence ID" value="BAD74821.1"/>
    <property type="molecule type" value="Genomic_DNA"/>
</dbReference>
<proteinExistence type="predicted"/>
<dbReference type="PATRIC" id="fig|235909.7.peg.608"/>
<dbReference type="eggNOG" id="ENOG502Z94K">
    <property type="taxonomic scope" value="Bacteria"/>
</dbReference>
<dbReference type="NCBIfam" id="TIGR01603">
    <property type="entry name" value="maj_tail_phi13"/>
    <property type="match status" value="1"/>
</dbReference>
<dbReference type="HOGENOM" id="CLU_080118_1_1_9"/>
<evidence type="ECO:0000313" key="1">
    <source>
        <dbReference type="EMBL" id="BAD74821.1"/>
    </source>
</evidence>
<dbReference type="AlphaFoldDB" id="Q5L2K9"/>
<organism evidence="1 2">
    <name type="scientific">Geobacillus kaustophilus (strain HTA426)</name>
    <dbReference type="NCBI Taxonomy" id="235909"/>
    <lineage>
        <taxon>Bacteria</taxon>
        <taxon>Bacillati</taxon>
        <taxon>Bacillota</taxon>
        <taxon>Bacilli</taxon>
        <taxon>Bacillales</taxon>
        <taxon>Anoxybacillaceae</taxon>
        <taxon>Geobacillus</taxon>
        <taxon>Geobacillus thermoleovorans group</taxon>
    </lineage>
</organism>
<keyword evidence="2" id="KW-1185">Reference proteome</keyword>
<evidence type="ECO:0000313" key="2">
    <source>
        <dbReference type="Proteomes" id="UP000001172"/>
    </source>
</evidence>
<name>Q5L2K9_GEOKA</name>
<reference evidence="1 2" key="1">
    <citation type="journal article" date="2004" name="Nucleic Acids Res.">
        <title>Thermoadaptation trait revealed by the genome sequence of thermophilic Geobacillus kaustophilus.</title>
        <authorList>
            <person name="Takami H."/>
            <person name="Takaki Y."/>
            <person name="Chee G.J."/>
            <person name="Nishi S."/>
            <person name="Shimamura S."/>
            <person name="Suzuki H."/>
            <person name="Matsui S."/>
            <person name="Uchiyama I."/>
        </authorList>
    </citation>
    <scope>NUCLEOTIDE SEQUENCE [LARGE SCALE GENOMIC DNA]</scope>
    <source>
        <strain evidence="1 2">HTA426</strain>
    </source>
</reference>
<gene>
    <name evidence="1" type="ordered locus">GK0536</name>
</gene>
<accession>Q5L2K9</accession>
<dbReference type="KEGG" id="gka:GK0536"/>
<sequence length="192" mass="21152">MGKIISGLDMFHIAQLIKDDSSGVQYATPEAVPGAVSIKVDPKTESETVYADNSAYAVLNSIGDIDVEMEATDLPLDIQQKLFGHTVENGVQFASIHDETMELALGFRAKVSTGGYRYYWLLKGKPELLPIEGKTEEGKPSPQTAKLKLKFMPLQYNGRWKAQAEDGTEFTQGNKWFDQVVYEGSVLNQTGA</sequence>
<dbReference type="Proteomes" id="UP000001172">
    <property type="component" value="Chromosome"/>
</dbReference>